<reference evidence="1" key="1">
    <citation type="submission" date="2019-09" db="EMBL/GenBank/DDBJ databases">
        <authorList>
            <person name="Teo W.F.A."/>
            <person name="Duangmal K."/>
        </authorList>
    </citation>
    <scope>NUCLEOTIDE SEQUENCE [LARGE SCALE GENOMIC DNA]</scope>
    <source>
        <strain evidence="1">K81G1</strain>
    </source>
</reference>
<dbReference type="AlphaFoldDB" id="A0A5N0VKX2"/>
<dbReference type="OrthoDB" id="3677745at2"/>
<evidence type="ECO:0000313" key="2">
    <source>
        <dbReference type="Proteomes" id="UP000319769"/>
    </source>
</evidence>
<name>A0A5N0VKX2_9PSEU</name>
<dbReference type="Proteomes" id="UP000319769">
    <property type="component" value="Unassembled WGS sequence"/>
</dbReference>
<sequence>MTSAPDLRAYLRTLDAETLAELILAEADRDARLRQELELRARAHGKVGPVLDTVARLLDSGTQADLTPLARRMVDGLDGASSTELRRALALYARACAAHPPDPVRLADWILGVAFNRPDWPLIELAEFADALGEAGLAHLRSIVDRVRTERAGPRREVARSLAEQLAEITGDAETLLAILATKPPTPEVNLRIIRTLRAAGRHGEAIAYAARTRVHAERPRTGVLALRRAEFRRNPCPASYSSLRTAAEQAGVWPAERASALEALAGREPGEVIPVHRLYVEELIEQKDSTCYREAALALRQLRVLHRDAETPGEFTEYLAELVEKHKRKTRLLVELRNARIALPRRRAATIGA</sequence>
<gene>
    <name evidence="1" type="ORF">FPZ12_001100</name>
</gene>
<keyword evidence="2" id="KW-1185">Reference proteome</keyword>
<proteinExistence type="predicted"/>
<evidence type="ECO:0000313" key="1">
    <source>
        <dbReference type="EMBL" id="KAA9166826.1"/>
    </source>
</evidence>
<dbReference type="EMBL" id="VMNW02000001">
    <property type="protein sequence ID" value="KAA9166826.1"/>
    <property type="molecule type" value="Genomic_DNA"/>
</dbReference>
<accession>A0A5N0VKX2</accession>
<comment type="caution">
    <text evidence="1">The sequence shown here is derived from an EMBL/GenBank/DDBJ whole genome shotgun (WGS) entry which is preliminary data.</text>
</comment>
<protein>
    <submittedName>
        <fullName evidence="1">Uncharacterized protein</fullName>
    </submittedName>
</protein>
<organism evidence="1 2">
    <name type="scientific">Amycolatopsis acidicola</name>
    <dbReference type="NCBI Taxonomy" id="2596893"/>
    <lineage>
        <taxon>Bacteria</taxon>
        <taxon>Bacillati</taxon>
        <taxon>Actinomycetota</taxon>
        <taxon>Actinomycetes</taxon>
        <taxon>Pseudonocardiales</taxon>
        <taxon>Pseudonocardiaceae</taxon>
        <taxon>Amycolatopsis</taxon>
    </lineage>
</organism>
<dbReference type="RefSeq" id="WP_144746320.1">
    <property type="nucleotide sequence ID" value="NZ_VMNW02000001.1"/>
</dbReference>